<name>A0ACC2I020_9PLEO</name>
<dbReference type="EMBL" id="JAPHNI010000746">
    <property type="protein sequence ID" value="KAJ8108455.1"/>
    <property type="molecule type" value="Genomic_DNA"/>
</dbReference>
<organism evidence="1 2">
    <name type="scientific">Boeremia exigua</name>
    <dbReference type="NCBI Taxonomy" id="749465"/>
    <lineage>
        <taxon>Eukaryota</taxon>
        <taxon>Fungi</taxon>
        <taxon>Dikarya</taxon>
        <taxon>Ascomycota</taxon>
        <taxon>Pezizomycotina</taxon>
        <taxon>Dothideomycetes</taxon>
        <taxon>Pleosporomycetidae</taxon>
        <taxon>Pleosporales</taxon>
        <taxon>Pleosporineae</taxon>
        <taxon>Didymellaceae</taxon>
        <taxon>Boeremia</taxon>
    </lineage>
</organism>
<evidence type="ECO:0000313" key="2">
    <source>
        <dbReference type="Proteomes" id="UP001153331"/>
    </source>
</evidence>
<gene>
    <name evidence="1" type="ORF">OPT61_g8159</name>
</gene>
<reference evidence="1" key="1">
    <citation type="submission" date="2022-11" db="EMBL/GenBank/DDBJ databases">
        <title>Genome Sequence of Boeremia exigua.</title>
        <authorList>
            <person name="Buettner E."/>
        </authorList>
    </citation>
    <scope>NUCLEOTIDE SEQUENCE</scope>
    <source>
        <strain evidence="1">CU02</strain>
    </source>
</reference>
<evidence type="ECO:0000313" key="1">
    <source>
        <dbReference type="EMBL" id="KAJ8108455.1"/>
    </source>
</evidence>
<accession>A0ACC2I020</accession>
<sequence length="560" mass="62144">MPRSAVSGETDSSLFSEASPRVTCSPVQYGWGNDSMRIQKLSSASPDSRLSLGGAAVLTALTFFDPALFTLLGTTWRTSAFTPHSGPVEQHRILSVFGLRITAPATRRRSTGLAYRCVALYGIAVLIGPRDLDHHSKWPVFLRIHGSVTPEMVLPLLFVAGWSSMITLISRFVFDLSVNQLLLTVLGFVVGLALSFRSSTAYERYNDGRKYWAQLTFASQNLARLIWVHVDERHEKDAELGKQDLLAKINCLNLIAAYAVALKHQLRFEPYMHYDDLKHLVGHLDTFARDADQPEEKKKQNVFKTAGQFLGLPMAESNPRKLLKRSRVPLGNLPLEILNHLSVYMKSIYDNGTFKVSIYQTQSLNALTTFNDVLVGTNRILSTPLPIAYSIAISQITWVYILLLPFQLYKLLQWITIPASVFAAYIILGIALIGREIENPFGDDVNDLPLDAFCLQIRKDVDIIMSRPAPSIEQVVMHPDNQLLYPLSDLGSAGWAAKSVEEIRDALASKPGLHYPLVEHNEHPKPSHSVDNGIRRRTTSDDRAEMGEAGHGSGAGDGGD</sequence>
<dbReference type="Proteomes" id="UP001153331">
    <property type="component" value="Unassembled WGS sequence"/>
</dbReference>
<comment type="caution">
    <text evidence="1">The sequence shown here is derived from an EMBL/GenBank/DDBJ whole genome shotgun (WGS) entry which is preliminary data.</text>
</comment>
<protein>
    <submittedName>
        <fullName evidence="1">Uncharacterized protein</fullName>
    </submittedName>
</protein>
<proteinExistence type="predicted"/>
<keyword evidence="2" id="KW-1185">Reference proteome</keyword>